<keyword evidence="2" id="KW-1185">Reference proteome</keyword>
<dbReference type="AlphaFoldDB" id="A0A397S167"/>
<comment type="caution">
    <text evidence="1">The sequence shown here is derived from an EMBL/GenBank/DDBJ whole genome shotgun (WGS) entry which is preliminary data.</text>
</comment>
<protein>
    <submittedName>
        <fullName evidence="1">Uncharacterized protein</fullName>
    </submittedName>
</protein>
<dbReference type="OrthoDB" id="2417284at2759"/>
<dbReference type="Proteomes" id="UP000265703">
    <property type="component" value="Unassembled WGS sequence"/>
</dbReference>
<evidence type="ECO:0000313" key="1">
    <source>
        <dbReference type="EMBL" id="RIA80173.1"/>
    </source>
</evidence>
<evidence type="ECO:0000313" key="2">
    <source>
        <dbReference type="Proteomes" id="UP000265703"/>
    </source>
</evidence>
<name>A0A397S167_9GLOM</name>
<accession>A0A397S167</accession>
<proteinExistence type="predicted"/>
<gene>
    <name evidence="1" type="ORF">C1645_839170</name>
</gene>
<sequence>MASVALGLPTFAGNEDDELEWFIELYKGYINSLGIDPTADGGPPTGWEKANGIFRACLTGPAAQWYDKNILGKRVKLRNINVRVAHGNEGAFKALANNHGNCANTWLVGALAHANANAGNLVIEIWPDYALEGNATIWKDRAGIEFTDDPLNYVAGGAVVGGGAGAGHPYVIPARLCHILIKMRDDLPIQQVARRQLRFGNLFQEDMPVR</sequence>
<organism evidence="1 2">
    <name type="scientific">Glomus cerebriforme</name>
    <dbReference type="NCBI Taxonomy" id="658196"/>
    <lineage>
        <taxon>Eukaryota</taxon>
        <taxon>Fungi</taxon>
        <taxon>Fungi incertae sedis</taxon>
        <taxon>Mucoromycota</taxon>
        <taxon>Glomeromycotina</taxon>
        <taxon>Glomeromycetes</taxon>
        <taxon>Glomerales</taxon>
        <taxon>Glomeraceae</taxon>
        <taxon>Glomus</taxon>
    </lineage>
</organism>
<dbReference type="EMBL" id="QKYT01001028">
    <property type="protein sequence ID" value="RIA80173.1"/>
    <property type="molecule type" value="Genomic_DNA"/>
</dbReference>
<feature type="non-terminal residue" evidence="1">
    <location>
        <position position="210"/>
    </location>
</feature>
<reference evidence="1 2" key="1">
    <citation type="submission" date="2018-06" db="EMBL/GenBank/DDBJ databases">
        <title>Comparative genomics reveals the genomic features of Rhizophagus irregularis, R. cerebriforme, R. diaphanum and Gigaspora rosea, and their symbiotic lifestyle signature.</title>
        <authorList>
            <person name="Morin E."/>
            <person name="San Clemente H."/>
            <person name="Chen E.C.H."/>
            <person name="De La Providencia I."/>
            <person name="Hainaut M."/>
            <person name="Kuo A."/>
            <person name="Kohler A."/>
            <person name="Murat C."/>
            <person name="Tang N."/>
            <person name="Roy S."/>
            <person name="Loubradou J."/>
            <person name="Henrissat B."/>
            <person name="Grigoriev I.V."/>
            <person name="Corradi N."/>
            <person name="Roux C."/>
            <person name="Martin F.M."/>
        </authorList>
    </citation>
    <scope>NUCLEOTIDE SEQUENCE [LARGE SCALE GENOMIC DNA]</scope>
    <source>
        <strain evidence="1 2">DAOM 227022</strain>
    </source>
</reference>